<keyword evidence="7 10" id="KW-0511">Multifunctional enzyme</keyword>
<evidence type="ECO:0000313" key="13">
    <source>
        <dbReference type="Proteomes" id="UP000002027"/>
    </source>
</evidence>
<comment type="catalytic activity">
    <reaction evidence="8 10">
        <text>(6R)-10-formyltetrahydrofolate + 5-amino-1-(5-phospho-beta-D-ribosyl)imidazole-4-carboxamide = 5-formamido-1-(5-phospho-D-ribosyl)imidazole-4-carboxamide + (6S)-5,6,7,8-tetrahydrofolate</text>
        <dbReference type="Rhea" id="RHEA:22192"/>
        <dbReference type="ChEBI" id="CHEBI:57453"/>
        <dbReference type="ChEBI" id="CHEBI:58467"/>
        <dbReference type="ChEBI" id="CHEBI:58475"/>
        <dbReference type="ChEBI" id="CHEBI:195366"/>
        <dbReference type="EC" id="2.1.2.3"/>
    </reaction>
</comment>
<comment type="pathway">
    <text evidence="2 10">Purine metabolism; IMP biosynthesis via de novo pathway; 5-formamido-1-(5-phospho-D-ribosyl)imidazole-4-carboxamide from 5-amino-1-(5-phospho-D-ribosyl)imidazole-4-carboxamide (10-formyl THF route): step 1/1.</text>
</comment>
<comment type="catalytic activity">
    <reaction evidence="9 10">
        <text>IMP + H2O = 5-formamido-1-(5-phospho-D-ribosyl)imidazole-4-carboxamide</text>
        <dbReference type="Rhea" id="RHEA:18445"/>
        <dbReference type="ChEBI" id="CHEBI:15377"/>
        <dbReference type="ChEBI" id="CHEBI:58053"/>
        <dbReference type="ChEBI" id="CHEBI:58467"/>
        <dbReference type="EC" id="3.5.4.10"/>
    </reaction>
</comment>
<dbReference type="Proteomes" id="UP000002027">
    <property type="component" value="Chromosome 1"/>
</dbReference>
<dbReference type="KEGG" id="sti:Sthe_1572"/>
<dbReference type="InterPro" id="IPR016193">
    <property type="entry name" value="Cytidine_deaminase-like"/>
</dbReference>
<evidence type="ECO:0000256" key="5">
    <source>
        <dbReference type="ARBA" id="ARBA00022755"/>
    </source>
</evidence>
<sequence length="509" mass="54166">MRALLSVWDKTGIVEIARRLHEIGFELISTGGTLRAIADAGVPVRAVSDVTGSPEMLGGRVKTLHPAIHGGLLARRDSPDQMAELASHGIGTIDLVVANLYPFGEVVSHPEVTLDDALEHIDIGGPTMIRAAAKNFPAVLVLVDPSDYEPVLDALAEGGLDGVPIKMRRNLAAKAFAHVAAYDSVIAAYLRPAGEFPHHLPLAGERMTMLRYGENPHQEAAIYRLLNPRGTRGVAAWRVLSGKEMSYNNYLDAVAAWAAAADFPGPAVSIIKHNLPCGLATHDDLSQAFLAAHTSDPVSAFGGVVALNRPVDAHTASLITDHFFEVVLAPAFSPEALDELRRKKNLRVVEVPDTGMEDPLEVRVLDGAMLVQTPDRVEPDPASWKTVTRRAPTESELESLVFAWRAVRHVKSNAIVLATGTATVGIGGGQPNRVDAVRIAVERAGARARGSVLASDAFFPFPDGVEAAAEAGVTAIAQPGGSVRDEEVIAAADRAGIAMVFTGIRHFRH</sequence>
<dbReference type="EC" id="2.1.2.3" evidence="10"/>
<feature type="domain" description="MGS-like" evidence="11">
    <location>
        <begin position="1"/>
        <end position="143"/>
    </location>
</feature>
<dbReference type="GO" id="GO:0006189">
    <property type="term" value="P:'de novo' IMP biosynthetic process"/>
    <property type="evidence" value="ECO:0007669"/>
    <property type="project" value="UniProtKB-UniRule"/>
</dbReference>
<organism evidence="12 13">
    <name type="scientific">Sphaerobacter thermophilus (strain ATCC 49802 / DSM 20745 / KCCM 41009 / NCIMB 13125 / S 6022)</name>
    <dbReference type="NCBI Taxonomy" id="479434"/>
    <lineage>
        <taxon>Bacteria</taxon>
        <taxon>Pseudomonadati</taxon>
        <taxon>Thermomicrobiota</taxon>
        <taxon>Thermomicrobia</taxon>
        <taxon>Sphaerobacterales</taxon>
        <taxon>Sphaerobacterineae</taxon>
        <taxon>Sphaerobacteraceae</taxon>
        <taxon>Sphaerobacter</taxon>
    </lineage>
</organism>
<evidence type="ECO:0000259" key="11">
    <source>
        <dbReference type="PROSITE" id="PS51855"/>
    </source>
</evidence>
<evidence type="ECO:0000256" key="4">
    <source>
        <dbReference type="ARBA" id="ARBA00022679"/>
    </source>
</evidence>
<keyword evidence="13" id="KW-1185">Reference proteome</keyword>
<keyword evidence="4 10" id="KW-0808">Transferase</keyword>
<dbReference type="EMBL" id="CP001823">
    <property type="protein sequence ID" value="ACZ39006.1"/>
    <property type="molecule type" value="Genomic_DNA"/>
</dbReference>
<evidence type="ECO:0000313" key="12">
    <source>
        <dbReference type="EMBL" id="ACZ39006.1"/>
    </source>
</evidence>
<dbReference type="FunCoup" id="D1C439">
    <property type="interactions" value="469"/>
</dbReference>
<keyword evidence="6 10" id="KW-0378">Hydrolase</keyword>
<dbReference type="GO" id="GO:0005829">
    <property type="term" value="C:cytosol"/>
    <property type="evidence" value="ECO:0007669"/>
    <property type="project" value="TreeGrafter"/>
</dbReference>
<protein>
    <recommendedName>
        <fullName evidence="10">Bifunctional purine biosynthesis protein PurH</fullName>
    </recommendedName>
    <domain>
        <recommendedName>
            <fullName evidence="10">Phosphoribosylaminoimidazolecarboxamide formyltransferase</fullName>
            <ecNumber evidence="10">2.1.2.3</ecNumber>
        </recommendedName>
        <alternativeName>
            <fullName evidence="10">AICAR transformylase</fullName>
        </alternativeName>
    </domain>
    <domain>
        <recommendedName>
            <fullName evidence="10">IMP cyclohydrolase</fullName>
            <ecNumber evidence="10">3.5.4.10</ecNumber>
        </recommendedName>
        <alternativeName>
            <fullName evidence="10">ATIC</fullName>
        </alternativeName>
        <alternativeName>
            <fullName evidence="10">IMP synthase</fullName>
        </alternativeName>
        <alternativeName>
            <fullName evidence="10">Inosinicase</fullName>
        </alternativeName>
    </domain>
</protein>
<dbReference type="GO" id="GO:0004643">
    <property type="term" value="F:phosphoribosylaminoimidazolecarboxamide formyltransferase activity"/>
    <property type="evidence" value="ECO:0007669"/>
    <property type="project" value="UniProtKB-UniRule"/>
</dbReference>
<comment type="pathway">
    <text evidence="1 10">Purine metabolism; IMP biosynthesis via de novo pathway; IMP from 5-formamido-1-(5-phospho-D-ribosyl)imidazole-4-carboxamide: step 1/1.</text>
</comment>
<dbReference type="PROSITE" id="PS51855">
    <property type="entry name" value="MGS"/>
    <property type="match status" value="1"/>
</dbReference>
<evidence type="ECO:0000256" key="3">
    <source>
        <dbReference type="ARBA" id="ARBA00007667"/>
    </source>
</evidence>
<accession>D1C439</accession>
<dbReference type="STRING" id="479434.Sthe_1572"/>
<evidence type="ECO:0000256" key="2">
    <source>
        <dbReference type="ARBA" id="ARBA00004954"/>
    </source>
</evidence>
<name>D1C439_SPHTD</name>
<dbReference type="AlphaFoldDB" id="D1C439"/>
<dbReference type="UniPathway" id="UPA00074">
    <property type="reaction ID" value="UER00133"/>
</dbReference>
<dbReference type="NCBIfam" id="NF002049">
    <property type="entry name" value="PRK00881.1"/>
    <property type="match status" value="1"/>
</dbReference>
<dbReference type="SMART" id="SM00851">
    <property type="entry name" value="MGS"/>
    <property type="match status" value="1"/>
</dbReference>
<dbReference type="SMART" id="SM00798">
    <property type="entry name" value="AICARFT_IMPCHas"/>
    <property type="match status" value="1"/>
</dbReference>
<dbReference type="EC" id="3.5.4.10" evidence="10"/>
<dbReference type="OrthoDB" id="9802065at2"/>
<dbReference type="Gene3D" id="3.40.50.1380">
    <property type="entry name" value="Methylglyoxal synthase-like domain"/>
    <property type="match status" value="1"/>
</dbReference>
<dbReference type="SUPFAM" id="SSF53927">
    <property type="entry name" value="Cytidine deaminase-like"/>
    <property type="match status" value="1"/>
</dbReference>
<dbReference type="Gene3D" id="3.40.140.20">
    <property type="match status" value="2"/>
</dbReference>
<dbReference type="PANTHER" id="PTHR11692">
    <property type="entry name" value="BIFUNCTIONAL PURINE BIOSYNTHESIS PROTEIN PURH"/>
    <property type="match status" value="1"/>
</dbReference>
<dbReference type="InterPro" id="IPR024051">
    <property type="entry name" value="AICAR_Tfase_dup_dom_sf"/>
</dbReference>
<evidence type="ECO:0000256" key="8">
    <source>
        <dbReference type="ARBA" id="ARBA00050488"/>
    </source>
</evidence>
<evidence type="ECO:0000256" key="10">
    <source>
        <dbReference type="HAMAP-Rule" id="MF_00139"/>
    </source>
</evidence>
<dbReference type="CDD" id="cd01421">
    <property type="entry name" value="IMPCH"/>
    <property type="match status" value="1"/>
</dbReference>
<evidence type="ECO:0000256" key="7">
    <source>
        <dbReference type="ARBA" id="ARBA00023268"/>
    </source>
</evidence>
<reference evidence="13" key="1">
    <citation type="submission" date="2009-11" db="EMBL/GenBank/DDBJ databases">
        <title>The complete chromosome 1 of Sphaerobacter thermophilus DSM 20745.</title>
        <authorList>
            <person name="Lucas S."/>
            <person name="Copeland A."/>
            <person name="Lapidus A."/>
            <person name="Glavina del Rio T."/>
            <person name="Dalin E."/>
            <person name="Tice H."/>
            <person name="Bruce D."/>
            <person name="Goodwin L."/>
            <person name="Pitluck S."/>
            <person name="Kyrpides N."/>
            <person name="Mavromatis K."/>
            <person name="Ivanova N."/>
            <person name="Mikhailova N."/>
            <person name="LaButti K.M."/>
            <person name="Clum A."/>
            <person name="Sun H.I."/>
            <person name="Brettin T."/>
            <person name="Detter J.C."/>
            <person name="Han C."/>
            <person name="Larimer F."/>
            <person name="Land M."/>
            <person name="Hauser L."/>
            <person name="Markowitz V."/>
            <person name="Cheng J.F."/>
            <person name="Hugenholtz P."/>
            <person name="Woyke T."/>
            <person name="Wu D."/>
            <person name="Steenblock K."/>
            <person name="Schneider S."/>
            <person name="Pukall R."/>
            <person name="Goeker M."/>
            <person name="Klenk H.P."/>
            <person name="Eisen J.A."/>
        </authorList>
    </citation>
    <scope>NUCLEOTIDE SEQUENCE [LARGE SCALE GENOMIC DNA]</scope>
    <source>
        <strain evidence="13">ATCC 49802 / DSM 20745 / S 6022</strain>
    </source>
</reference>
<dbReference type="RefSeq" id="WP_012872053.1">
    <property type="nucleotide sequence ID" value="NC_013523.1"/>
</dbReference>
<dbReference type="NCBIfam" id="TIGR00355">
    <property type="entry name" value="purH"/>
    <property type="match status" value="1"/>
</dbReference>
<dbReference type="FunFam" id="3.40.140.20:FF:000001">
    <property type="entry name" value="Bifunctional purine biosynthesis protein PurH"/>
    <property type="match status" value="1"/>
</dbReference>
<dbReference type="FunFam" id="3.40.50.1380:FF:000001">
    <property type="entry name" value="Bifunctional purine biosynthesis protein PurH"/>
    <property type="match status" value="1"/>
</dbReference>
<dbReference type="InterPro" id="IPR011607">
    <property type="entry name" value="MGS-like_dom"/>
</dbReference>
<comment type="similarity">
    <text evidence="3 10">Belongs to the PurH family.</text>
</comment>
<dbReference type="PIRSF" id="PIRSF000414">
    <property type="entry name" value="AICARFT_IMPCHas"/>
    <property type="match status" value="1"/>
</dbReference>
<reference evidence="12 13" key="2">
    <citation type="journal article" date="2010" name="Stand. Genomic Sci.">
        <title>Complete genome sequence of Desulfohalobium retbaense type strain (HR(100)).</title>
        <authorList>
            <person name="Spring S."/>
            <person name="Nolan M."/>
            <person name="Lapidus A."/>
            <person name="Glavina Del Rio T."/>
            <person name="Copeland A."/>
            <person name="Tice H."/>
            <person name="Cheng J.F."/>
            <person name="Lucas S."/>
            <person name="Land M."/>
            <person name="Chen F."/>
            <person name="Bruce D."/>
            <person name="Goodwin L."/>
            <person name="Pitluck S."/>
            <person name="Ivanova N."/>
            <person name="Mavromatis K."/>
            <person name="Mikhailova N."/>
            <person name="Pati A."/>
            <person name="Chen A."/>
            <person name="Palaniappan K."/>
            <person name="Hauser L."/>
            <person name="Chang Y.J."/>
            <person name="Jeffries C.D."/>
            <person name="Munk C."/>
            <person name="Kiss H."/>
            <person name="Chain P."/>
            <person name="Han C."/>
            <person name="Brettin T."/>
            <person name="Detter J.C."/>
            <person name="Schuler E."/>
            <person name="Goker M."/>
            <person name="Rohde M."/>
            <person name="Bristow J."/>
            <person name="Eisen J.A."/>
            <person name="Markowitz V."/>
            <person name="Hugenholtz P."/>
            <person name="Kyrpides N.C."/>
            <person name="Klenk H.P."/>
        </authorList>
    </citation>
    <scope>NUCLEOTIDE SEQUENCE [LARGE SCALE GENOMIC DNA]</scope>
    <source>
        <strain evidence="13">ATCC 49802 / DSM 20745 / S 6022</strain>
    </source>
</reference>
<keyword evidence="5 10" id="KW-0658">Purine biosynthesis</keyword>
<dbReference type="SUPFAM" id="SSF52335">
    <property type="entry name" value="Methylglyoxal synthase-like"/>
    <property type="match status" value="1"/>
</dbReference>
<dbReference type="InterPro" id="IPR036914">
    <property type="entry name" value="MGS-like_dom_sf"/>
</dbReference>
<evidence type="ECO:0000256" key="9">
    <source>
        <dbReference type="ARBA" id="ARBA00050687"/>
    </source>
</evidence>
<dbReference type="HOGENOM" id="CLU_016316_5_2_0"/>
<dbReference type="Pfam" id="PF02142">
    <property type="entry name" value="MGS"/>
    <property type="match status" value="1"/>
</dbReference>
<proteinExistence type="inferred from homology"/>
<comment type="domain">
    <text evidence="10">The IMP cyclohydrolase activity resides in the N-terminal region.</text>
</comment>
<dbReference type="InParanoid" id="D1C439"/>
<gene>
    <name evidence="10" type="primary">purH</name>
    <name evidence="12" type="ordered locus">Sthe_1572</name>
</gene>
<dbReference type="InterPro" id="IPR002695">
    <property type="entry name" value="PurH-like"/>
</dbReference>
<dbReference type="GO" id="GO:0003937">
    <property type="term" value="F:IMP cyclohydrolase activity"/>
    <property type="evidence" value="ECO:0007669"/>
    <property type="project" value="UniProtKB-UniRule"/>
</dbReference>
<dbReference type="HAMAP" id="MF_00139">
    <property type="entry name" value="PurH"/>
    <property type="match status" value="1"/>
</dbReference>
<evidence type="ECO:0000256" key="6">
    <source>
        <dbReference type="ARBA" id="ARBA00022801"/>
    </source>
</evidence>
<dbReference type="PANTHER" id="PTHR11692:SF0">
    <property type="entry name" value="BIFUNCTIONAL PURINE BIOSYNTHESIS PROTEIN ATIC"/>
    <property type="match status" value="1"/>
</dbReference>
<dbReference type="eggNOG" id="COG0138">
    <property type="taxonomic scope" value="Bacteria"/>
</dbReference>
<evidence type="ECO:0000256" key="1">
    <source>
        <dbReference type="ARBA" id="ARBA00004844"/>
    </source>
</evidence>
<dbReference type="Pfam" id="PF01808">
    <property type="entry name" value="AICARFT_IMPCHas"/>
    <property type="match status" value="1"/>
</dbReference>